<dbReference type="Pfam" id="PF10996">
    <property type="entry name" value="Beta-Casp"/>
    <property type="match status" value="1"/>
</dbReference>
<dbReference type="SUPFAM" id="SSF56281">
    <property type="entry name" value="Metallo-hydrolase/oxidoreductase"/>
    <property type="match status" value="1"/>
</dbReference>
<feature type="region of interest" description="Disordered" evidence="7">
    <location>
        <begin position="426"/>
        <end position="477"/>
    </location>
</feature>
<keyword evidence="4 6" id="KW-0694">RNA-binding</keyword>
<dbReference type="InterPro" id="IPR027075">
    <property type="entry name" value="CPSF2"/>
</dbReference>
<dbReference type="Proteomes" id="UP001497525">
    <property type="component" value="Unassembled WGS sequence"/>
</dbReference>
<gene>
    <name evidence="10" type="ORF">CDAUBV1_LOCUS17119</name>
</gene>
<evidence type="ECO:0000256" key="6">
    <source>
        <dbReference type="RuleBase" id="RU365006"/>
    </source>
</evidence>
<dbReference type="AlphaFoldDB" id="A0AAV2TY71"/>
<reference evidence="10" key="1">
    <citation type="submission" date="2024-06" db="EMBL/GenBank/DDBJ databases">
        <authorList>
            <person name="Liu X."/>
            <person name="Lenzi L."/>
            <person name="Haldenby T S."/>
            <person name="Uol C."/>
        </authorList>
    </citation>
    <scope>NUCLEOTIDE SEQUENCE</scope>
</reference>
<dbReference type="GO" id="GO:0006398">
    <property type="term" value="P:mRNA 3'-end processing by stem-loop binding and cleavage"/>
    <property type="evidence" value="ECO:0007669"/>
    <property type="project" value="InterPro"/>
</dbReference>
<evidence type="ECO:0000313" key="11">
    <source>
        <dbReference type="Proteomes" id="UP001497525"/>
    </source>
</evidence>
<dbReference type="SMART" id="SM01027">
    <property type="entry name" value="Beta-Casp"/>
    <property type="match status" value="1"/>
</dbReference>
<dbReference type="GO" id="GO:0005847">
    <property type="term" value="C:mRNA cleavage and polyadenylation specificity factor complex"/>
    <property type="evidence" value="ECO:0007669"/>
    <property type="project" value="InterPro"/>
</dbReference>
<feature type="compositionally biased region" description="Polar residues" evidence="7">
    <location>
        <begin position="839"/>
        <end position="849"/>
    </location>
</feature>
<dbReference type="Pfam" id="PF16661">
    <property type="entry name" value="Lactamase_B_6"/>
    <property type="match status" value="1"/>
</dbReference>
<organism evidence="10 11">
    <name type="scientific">Calicophoron daubneyi</name>
    <name type="common">Rumen fluke</name>
    <name type="synonym">Paramphistomum daubneyi</name>
    <dbReference type="NCBI Taxonomy" id="300641"/>
    <lineage>
        <taxon>Eukaryota</taxon>
        <taxon>Metazoa</taxon>
        <taxon>Spiralia</taxon>
        <taxon>Lophotrochozoa</taxon>
        <taxon>Platyhelminthes</taxon>
        <taxon>Trematoda</taxon>
        <taxon>Digenea</taxon>
        <taxon>Plagiorchiida</taxon>
        <taxon>Pronocephalata</taxon>
        <taxon>Paramphistomoidea</taxon>
        <taxon>Paramphistomidae</taxon>
        <taxon>Calicophoron</taxon>
    </lineage>
</organism>
<comment type="subcellular location">
    <subcellularLocation>
        <location evidence="1 6">Nucleus</location>
    </subcellularLocation>
</comment>
<comment type="similarity">
    <text evidence="2 6">Belongs to the metallo-beta-lactamase superfamily. RNA-metabolizing metallo-beta-lactamase-like family. CPSF2/YSH1 subfamily.</text>
</comment>
<comment type="caution">
    <text evidence="10">The sequence shown here is derived from an EMBL/GenBank/DDBJ whole genome shotgun (WGS) entry which is preliminary data.</text>
</comment>
<evidence type="ECO:0000256" key="2">
    <source>
        <dbReference type="ARBA" id="ARBA00010624"/>
    </source>
</evidence>
<dbReference type="InterPro" id="IPR022712">
    <property type="entry name" value="Beta_Casp"/>
</dbReference>
<feature type="domain" description="Metallo-beta-lactamase" evidence="8">
    <location>
        <begin position="18"/>
        <end position="209"/>
    </location>
</feature>
<evidence type="ECO:0000259" key="8">
    <source>
        <dbReference type="SMART" id="SM00849"/>
    </source>
</evidence>
<evidence type="ECO:0000313" key="10">
    <source>
        <dbReference type="EMBL" id="CAL5141807.1"/>
    </source>
</evidence>
<feature type="region of interest" description="Disordered" evidence="7">
    <location>
        <begin position="836"/>
        <end position="864"/>
    </location>
</feature>
<feature type="domain" description="Beta-Casp" evidence="9">
    <location>
        <begin position="243"/>
        <end position="360"/>
    </location>
</feature>
<accession>A0AAV2TY71</accession>
<dbReference type="Gene3D" id="3.60.15.10">
    <property type="entry name" value="Ribonuclease Z/Hydroxyacylglutathione hydrolase-like"/>
    <property type="match status" value="1"/>
</dbReference>
<evidence type="ECO:0000256" key="5">
    <source>
        <dbReference type="ARBA" id="ARBA00023242"/>
    </source>
</evidence>
<dbReference type="Pfam" id="PF13299">
    <property type="entry name" value="CPSF100_C"/>
    <property type="match status" value="1"/>
</dbReference>
<dbReference type="InterPro" id="IPR035639">
    <property type="entry name" value="CPSF2_MBL"/>
</dbReference>
<dbReference type="InterPro" id="IPR036866">
    <property type="entry name" value="RibonucZ/Hydroxyglut_hydro"/>
</dbReference>
<sequence>MATSIIKLHAFSCAGDGGAPCYILQVDEFHCLLDCGLSEDVDSQYVVNISKWAKHIDAVLLSHQSLWHIGLLPYLVGNCGLKCPIYATTPVYKMGQLSLYDFYQSKYASENFSLFTLDDIDAAFDLVTQLKYQETVNLHGRGRGLCVTPLPSGHTLGGTIWKLVKEDTDIVYAVDFNHKKDRHLNGATFDACMRPHLLILDSSNALYSHPRRKDRDENLRQCILKSLRRGGNVLVAVDTAGRCLEVAHYLEQCWLNQDSGMMAYGLAMLNYVTFNVVDFARSMVEWMSEKVMRTFEDQRSNPFHFRHMQLCHSLEQLDAVPEPKVVLASASDLSCGFARQLFAEWADNDLNTVILTSRELCSSRSQASGQENGYDLLNRLIALAKGDPEAREGLPKSSTGTLVLPMTLSQRVSAAHFERLENELPRIRNAVTPGSRRDSTSRTDFDVPMEGETSAPGVTPNGESQPSPADLESNVTQTQSLPVSFDELNTPTSTMAAVSEPEAPTKSTVVITSTVTHTDPAHENSSGADHLDHDPGVPLSVVTKVLHPQPAHHEISPLGVGSRLTLQHHQLGAIGQSGTATQNVHNSETSPAATGTIQLTAGRHQPGYDIYPGIHNHAGGQFFRMAKRTQLLFPLNEKKIHWDDYGAHVDRDLFSGGDHVTPNGLFNTKHKSTVKPTPTTPSIADATTPILLPNPVIDPLSAKTWHFDDPEIKTRCITHHLEIPLRCELVFLDYEGKSDGEAMKRIVVGLRPQELILVGSDRQPIDYLAEYCRAISLLRSDLIHTPKSGEVVNCTKEGDIYQARMKDSLVSSLNFTKIRDYELAWVEAIYSSESKARGAQSSPSHQMETSSDEEHEDMRNGSGAHPALTADQLPVLSAPTTSVGSHKTVFVNEPKLSDLKQLLLAQGLMAEFVSGVLVVDNCVAIKRSEAGKLILEGVLSRTYFDVRNVLYQQFAIL</sequence>
<protein>
    <recommendedName>
        <fullName evidence="6">Cleavage and polyadenylation specificity factor subunit 2</fullName>
    </recommendedName>
    <alternativeName>
        <fullName evidence="6">Cleavage and polyadenylation specificity factor 100 kDa subunit</fullName>
    </alternativeName>
</protein>
<dbReference type="InterPro" id="IPR001279">
    <property type="entry name" value="Metallo-B-lactamas"/>
</dbReference>
<evidence type="ECO:0000256" key="1">
    <source>
        <dbReference type="ARBA" id="ARBA00004123"/>
    </source>
</evidence>
<name>A0AAV2TY71_CALDB</name>
<dbReference type="PANTHER" id="PTHR45922">
    <property type="entry name" value="CLEAVAGE AND POLYADENYLATION SPECIFICITY FACTOR SUBUNIT 2"/>
    <property type="match status" value="1"/>
</dbReference>
<dbReference type="EMBL" id="CAXLJL010000933">
    <property type="protein sequence ID" value="CAL5141807.1"/>
    <property type="molecule type" value="Genomic_DNA"/>
</dbReference>
<feature type="compositionally biased region" description="Polar residues" evidence="7">
    <location>
        <begin position="461"/>
        <end position="477"/>
    </location>
</feature>
<feature type="compositionally biased region" description="Basic and acidic residues" evidence="7">
    <location>
        <begin position="435"/>
        <end position="445"/>
    </location>
</feature>
<keyword evidence="5 6" id="KW-0539">Nucleus</keyword>
<proteinExistence type="inferred from homology"/>
<keyword evidence="3 6" id="KW-0507">mRNA processing</keyword>
<evidence type="ECO:0000256" key="4">
    <source>
        <dbReference type="ARBA" id="ARBA00022884"/>
    </source>
</evidence>
<feature type="region of interest" description="Disordered" evidence="7">
    <location>
        <begin position="665"/>
        <end position="684"/>
    </location>
</feature>
<dbReference type="SMART" id="SM00849">
    <property type="entry name" value="Lactamase_B"/>
    <property type="match status" value="1"/>
</dbReference>
<dbReference type="PANTHER" id="PTHR45922:SF1">
    <property type="entry name" value="CLEAVAGE AND POLYADENYLATION SPECIFICITY FACTOR SUBUNIT 2"/>
    <property type="match status" value="1"/>
</dbReference>
<dbReference type="GO" id="GO:0003723">
    <property type="term" value="F:RNA binding"/>
    <property type="evidence" value="ECO:0007669"/>
    <property type="project" value="UniProtKB-KW"/>
</dbReference>
<dbReference type="CDD" id="cd16293">
    <property type="entry name" value="CPSF2-like_MBL-fold"/>
    <property type="match status" value="1"/>
</dbReference>
<evidence type="ECO:0000256" key="7">
    <source>
        <dbReference type="SAM" id="MobiDB-lite"/>
    </source>
</evidence>
<dbReference type="InterPro" id="IPR025069">
    <property type="entry name" value="Cpsf2_C"/>
</dbReference>
<evidence type="ECO:0000259" key="9">
    <source>
        <dbReference type="SMART" id="SM01027"/>
    </source>
</evidence>
<dbReference type="FunFam" id="3.60.15.10:FF:000008">
    <property type="entry name" value="Cleavage and polyadenylation specificity factor subunit 2"/>
    <property type="match status" value="1"/>
</dbReference>
<evidence type="ECO:0000256" key="3">
    <source>
        <dbReference type="ARBA" id="ARBA00022664"/>
    </source>
</evidence>